<gene>
    <name evidence="1" type="ORF">NSU_2088</name>
</gene>
<dbReference type="AlphaFoldDB" id="G6ECL8"/>
<protein>
    <submittedName>
        <fullName evidence="1">Uncharacterized protein</fullName>
    </submittedName>
</protein>
<dbReference type="EMBL" id="AGFM01000029">
    <property type="protein sequence ID" value="EHJ60928.1"/>
    <property type="molecule type" value="Genomic_DNA"/>
</dbReference>
<accession>G6ECL8</accession>
<keyword evidence="2" id="KW-1185">Reference proteome</keyword>
<dbReference type="Proteomes" id="UP000004030">
    <property type="component" value="Unassembled WGS sequence"/>
</dbReference>
<comment type="caution">
    <text evidence="1">The sequence shown here is derived from an EMBL/GenBank/DDBJ whole genome shotgun (WGS) entry which is preliminary data.</text>
</comment>
<evidence type="ECO:0000313" key="2">
    <source>
        <dbReference type="Proteomes" id="UP000004030"/>
    </source>
</evidence>
<dbReference type="PATRIC" id="fig|1088721.3.peg.2068"/>
<sequence>MVEWRRYPHRSTWGWCREFHHFHLFEHLGRFCSSYPSRWMAIYGPSTGQPPLPAGDTP</sequence>
<organism evidence="1 2">
    <name type="scientific">Novosphingobium pentaromativorans US6-1</name>
    <dbReference type="NCBI Taxonomy" id="1088721"/>
    <lineage>
        <taxon>Bacteria</taxon>
        <taxon>Pseudomonadati</taxon>
        <taxon>Pseudomonadota</taxon>
        <taxon>Alphaproteobacteria</taxon>
        <taxon>Sphingomonadales</taxon>
        <taxon>Sphingomonadaceae</taxon>
        <taxon>Novosphingobium</taxon>
    </lineage>
</organism>
<evidence type="ECO:0000313" key="1">
    <source>
        <dbReference type="EMBL" id="EHJ60928.1"/>
    </source>
</evidence>
<proteinExistence type="predicted"/>
<reference evidence="1 2" key="1">
    <citation type="journal article" date="2012" name="J. Bacteriol.">
        <title>Genome sequence of benzo(a)pyrene-degrading bacterium Novosphingobium pentaromativorans US6-1.</title>
        <authorList>
            <person name="Luo Y.R."/>
            <person name="Kang S.G."/>
            <person name="Kim S.J."/>
            <person name="Kim M.R."/>
            <person name="Li N."/>
            <person name="Lee J.H."/>
            <person name="Kwon K.K."/>
        </authorList>
    </citation>
    <scope>NUCLEOTIDE SEQUENCE [LARGE SCALE GENOMIC DNA]</scope>
    <source>
        <strain evidence="1 2">US6-1</strain>
    </source>
</reference>
<name>G6ECL8_9SPHN</name>